<comment type="caution">
    <text evidence="2">The sequence shown here is derived from an EMBL/GenBank/DDBJ whole genome shotgun (WGS) entry which is preliminary data.</text>
</comment>
<name>A0A0F8XMR3_9ZZZZ</name>
<dbReference type="EMBL" id="LAZR01061993">
    <property type="protein sequence ID" value="KKK62435.1"/>
    <property type="molecule type" value="Genomic_DNA"/>
</dbReference>
<organism evidence="2">
    <name type="scientific">marine sediment metagenome</name>
    <dbReference type="NCBI Taxonomy" id="412755"/>
    <lineage>
        <taxon>unclassified sequences</taxon>
        <taxon>metagenomes</taxon>
        <taxon>ecological metagenomes</taxon>
    </lineage>
</organism>
<dbReference type="GO" id="GO:0016787">
    <property type="term" value="F:hydrolase activity"/>
    <property type="evidence" value="ECO:0007669"/>
    <property type="project" value="InterPro"/>
</dbReference>
<accession>A0A0F8XMR3</accession>
<gene>
    <name evidence="2" type="ORF">LCGC14_3004350</name>
</gene>
<dbReference type="Pfam" id="PF06439">
    <property type="entry name" value="3keto-disac_hyd"/>
    <property type="match status" value="1"/>
</dbReference>
<dbReference type="AlphaFoldDB" id="A0A0F8XMR3"/>
<evidence type="ECO:0000259" key="1">
    <source>
        <dbReference type="Pfam" id="PF06439"/>
    </source>
</evidence>
<evidence type="ECO:0000313" key="2">
    <source>
        <dbReference type="EMBL" id="KKK62435.1"/>
    </source>
</evidence>
<dbReference type="Gene3D" id="2.60.120.560">
    <property type="entry name" value="Exo-inulinase, domain 1"/>
    <property type="match status" value="1"/>
</dbReference>
<dbReference type="InterPro" id="IPR010496">
    <property type="entry name" value="AL/BT2_dom"/>
</dbReference>
<feature type="domain" description="3-keto-alpha-glucoside-1,2-lyase/3-keto-2-hydroxy-glucal hydratase" evidence="1">
    <location>
        <begin position="34"/>
        <end position="136"/>
    </location>
</feature>
<feature type="non-terminal residue" evidence="2">
    <location>
        <position position="146"/>
    </location>
</feature>
<sequence length="146" mass="15881">MEQQTTPARPVLAVVFLLGCLSSLLSPAFAEEEGFRPIFNGKDLSGWYGDVNGWKAKDGMMICDEAGTIWTEEEFDNFILRFEFMLMAPGANNGLGVRLPRAGFAAYDGMEIQIWDDPSAPEGTGDYQLTGAVYGLAAVKPGHVKP</sequence>
<protein>
    <recommendedName>
        <fullName evidence="1">3-keto-alpha-glucoside-1,2-lyase/3-keto-2-hydroxy-glucal hydratase domain-containing protein</fullName>
    </recommendedName>
</protein>
<proteinExistence type="predicted"/>
<reference evidence="2" key="1">
    <citation type="journal article" date="2015" name="Nature">
        <title>Complex archaea that bridge the gap between prokaryotes and eukaryotes.</title>
        <authorList>
            <person name="Spang A."/>
            <person name="Saw J.H."/>
            <person name="Jorgensen S.L."/>
            <person name="Zaremba-Niedzwiedzka K."/>
            <person name="Martijn J."/>
            <person name="Lind A.E."/>
            <person name="van Eijk R."/>
            <person name="Schleper C."/>
            <person name="Guy L."/>
            <person name="Ettema T.J."/>
        </authorList>
    </citation>
    <scope>NUCLEOTIDE SEQUENCE</scope>
</reference>